<comment type="similarity">
    <text evidence="1">Belongs to the YggT family.</text>
</comment>
<dbReference type="Proteomes" id="UP001317629">
    <property type="component" value="Chromosome"/>
</dbReference>
<dbReference type="PANTHER" id="PTHR33219:SF14">
    <property type="entry name" value="PROTEIN COFACTOR ASSEMBLY OF COMPLEX C SUBUNIT B CCB3, CHLOROPLASTIC-RELATED"/>
    <property type="match status" value="1"/>
</dbReference>
<dbReference type="Pfam" id="PF02325">
    <property type="entry name" value="CCB3_YggT"/>
    <property type="match status" value="1"/>
</dbReference>
<dbReference type="PANTHER" id="PTHR33219">
    <property type="entry name" value="YLMG HOMOLOG PROTEIN 2, CHLOROPLASTIC"/>
    <property type="match status" value="1"/>
</dbReference>
<dbReference type="EMBL" id="AP027142">
    <property type="protein sequence ID" value="BDV34360.1"/>
    <property type="molecule type" value="Genomic_DNA"/>
</dbReference>
<dbReference type="InterPro" id="IPR003425">
    <property type="entry name" value="CCB3/YggT"/>
</dbReference>
<keyword evidence="2" id="KW-0812">Transmembrane</keyword>
<name>A0ABM8E8Q3_9HYPH</name>
<gene>
    <name evidence="3" type="ORF">SS37A_18890</name>
</gene>
<sequence length="100" mass="11257">MRDEGMSYAVANLLLTIIDLYWWVLIISVILSWLAAFDVINMRSQAAQTIWRAIDALTEPALRPIRSIVPAFGGLDISPLILLLALQFLRDIISRTLVYG</sequence>
<evidence type="ECO:0000256" key="2">
    <source>
        <dbReference type="SAM" id="Phobius"/>
    </source>
</evidence>
<protein>
    <submittedName>
        <fullName evidence="3">Membrane protein</fullName>
    </submittedName>
</protein>
<feature type="transmembrane region" description="Helical" evidence="2">
    <location>
        <begin position="68"/>
        <end position="89"/>
    </location>
</feature>
<keyword evidence="2" id="KW-1133">Transmembrane helix</keyword>
<feature type="transmembrane region" description="Helical" evidence="2">
    <location>
        <begin position="20"/>
        <end position="40"/>
    </location>
</feature>
<organism evidence="3 4">
    <name type="scientific">Methylocystis iwaonis</name>
    <dbReference type="NCBI Taxonomy" id="2885079"/>
    <lineage>
        <taxon>Bacteria</taxon>
        <taxon>Pseudomonadati</taxon>
        <taxon>Pseudomonadota</taxon>
        <taxon>Alphaproteobacteria</taxon>
        <taxon>Hyphomicrobiales</taxon>
        <taxon>Methylocystaceae</taxon>
        <taxon>Methylocystis</taxon>
    </lineage>
</organism>
<evidence type="ECO:0000256" key="1">
    <source>
        <dbReference type="ARBA" id="ARBA00010894"/>
    </source>
</evidence>
<keyword evidence="2" id="KW-0472">Membrane</keyword>
<evidence type="ECO:0000313" key="4">
    <source>
        <dbReference type="Proteomes" id="UP001317629"/>
    </source>
</evidence>
<keyword evidence="4" id="KW-1185">Reference proteome</keyword>
<proteinExistence type="inferred from homology"/>
<reference evidence="3 4" key="1">
    <citation type="journal article" date="2023" name="Int. J. Syst. Evol. Microbiol.">
        <title>Methylocystis iwaonis sp. nov., a type II methane-oxidizing bacterium from surface soil of a rice paddy field in Japan, and emended description of the genus Methylocystis (ex Whittenbury et al. 1970) Bowman et al. 1993.</title>
        <authorList>
            <person name="Kaise H."/>
            <person name="Sawadogo J.B."/>
            <person name="Alam M.S."/>
            <person name="Ueno C."/>
            <person name="Dianou D."/>
            <person name="Shinjo R."/>
            <person name="Asakawa S."/>
        </authorList>
    </citation>
    <scope>NUCLEOTIDE SEQUENCE [LARGE SCALE GENOMIC DNA]</scope>
    <source>
        <strain evidence="3 4">SS37A-Re</strain>
    </source>
</reference>
<evidence type="ECO:0000313" key="3">
    <source>
        <dbReference type="EMBL" id="BDV34360.1"/>
    </source>
</evidence>
<accession>A0ABM8E8Q3</accession>